<dbReference type="EMBL" id="VFOQ01000002">
    <property type="protein sequence ID" value="TQL56901.1"/>
    <property type="molecule type" value="Genomic_DNA"/>
</dbReference>
<evidence type="ECO:0000256" key="1">
    <source>
        <dbReference type="SAM" id="MobiDB-lite"/>
    </source>
</evidence>
<sequence>MTPREWLRAHQPRRAGRSTLTQPTAYKDLGVLPVCGGSVRPLASQRERAARG</sequence>
<gene>
    <name evidence="2" type="ORF">FB474_3666</name>
</gene>
<evidence type="ECO:0000313" key="2">
    <source>
        <dbReference type="EMBL" id="TQL56901.1"/>
    </source>
</evidence>
<dbReference type="Proteomes" id="UP000319514">
    <property type="component" value="Unassembled WGS sequence"/>
</dbReference>
<keyword evidence="3" id="KW-1185">Reference proteome</keyword>
<organism evidence="2 3">
    <name type="scientific">Oryzihumus leptocrescens</name>
    <dbReference type="NCBI Taxonomy" id="297536"/>
    <lineage>
        <taxon>Bacteria</taxon>
        <taxon>Bacillati</taxon>
        <taxon>Actinomycetota</taxon>
        <taxon>Actinomycetes</taxon>
        <taxon>Micrococcales</taxon>
        <taxon>Intrasporangiaceae</taxon>
        <taxon>Oryzihumus</taxon>
    </lineage>
</organism>
<name>A0A542Z9A2_9MICO</name>
<feature type="region of interest" description="Disordered" evidence="1">
    <location>
        <begin position="1"/>
        <end position="24"/>
    </location>
</feature>
<comment type="caution">
    <text evidence="2">The sequence shown here is derived from an EMBL/GenBank/DDBJ whole genome shotgun (WGS) entry which is preliminary data.</text>
</comment>
<protein>
    <submittedName>
        <fullName evidence="2">Uncharacterized protein</fullName>
    </submittedName>
</protein>
<accession>A0A542Z9A2</accession>
<dbReference type="RefSeq" id="WP_185746256.1">
    <property type="nucleotide sequence ID" value="NZ_BAAAKX010000015.1"/>
</dbReference>
<dbReference type="AlphaFoldDB" id="A0A542Z9A2"/>
<proteinExistence type="predicted"/>
<evidence type="ECO:0000313" key="3">
    <source>
        <dbReference type="Proteomes" id="UP000319514"/>
    </source>
</evidence>
<reference evidence="2 3" key="1">
    <citation type="submission" date="2019-06" db="EMBL/GenBank/DDBJ databases">
        <title>Sequencing the genomes of 1000 actinobacteria strains.</title>
        <authorList>
            <person name="Klenk H.-P."/>
        </authorList>
    </citation>
    <scope>NUCLEOTIDE SEQUENCE [LARGE SCALE GENOMIC DNA]</scope>
    <source>
        <strain evidence="2 3">DSM 18082</strain>
    </source>
</reference>